<reference evidence="2" key="1">
    <citation type="submission" date="2020-08" db="EMBL/GenBank/DDBJ databases">
        <title>Multicomponent nature underlies the extraordinary mechanical properties of spider dragline silk.</title>
        <authorList>
            <person name="Kono N."/>
            <person name="Nakamura H."/>
            <person name="Mori M."/>
            <person name="Yoshida Y."/>
            <person name="Ohtoshi R."/>
            <person name="Malay A.D."/>
            <person name="Moran D.A.P."/>
            <person name="Tomita M."/>
            <person name="Numata K."/>
            <person name="Arakawa K."/>
        </authorList>
    </citation>
    <scope>NUCLEOTIDE SEQUENCE</scope>
</reference>
<protein>
    <recommendedName>
        <fullName evidence="4">Secreted protein</fullName>
    </recommendedName>
</protein>
<accession>A0A8X6T2R0</accession>
<evidence type="ECO:0000313" key="3">
    <source>
        <dbReference type="Proteomes" id="UP000887159"/>
    </source>
</evidence>
<evidence type="ECO:0000313" key="2">
    <source>
        <dbReference type="EMBL" id="GFY20097.1"/>
    </source>
</evidence>
<feature type="signal peptide" evidence="1">
    <location>
        <begin position="1"/>
        <end position="18"/>
    </location>
</feature>
<name>A0A8X6T2R0_TRICX</name>
<organism evidence="2 3">
    <name type="scientific">Trichonephila clavipes</name>
    <name type="common">Golden silk orbweaver</name>
    <name type="synonym">Nephila clavipes</name>
    <dbReference type="NCBI Taxonomy" id="2585209"/>
    <lineage>
        <taxon>Eukaryota</taxon>
        <taxon>Metazoa</taxon>
        <taxon>Ecdysozoa</taxon>
        <taxon>Arthropoda</taxon>
        <taxon>Chelicerata</taxon>
        <taxon>Arachnida</taxon>
        <taxon>Araneae</taxon>
        <taxon>Araneomorphae</taxon>
        <taxon>Entelegynae</taxon>
        <taxon>Araneoidea</taxon>
        <taxon>Nephilidae</taxon>
        <taxon>Trichonephila</taxon>
    </lineage>
</organism>
<dbReference type="EMBL" id="BMAU01021354">
    <property type="protein sequence ID" value="GFY20097.1"/>
    <property type="molecule type" value="Genomic_DNA"/>
</dbReference>
<evidence type="ECO:0008006" key="4">
    <source>
        <dbReference type="Google" id="ProtNLM"/>
    </source>
</evidence>
<feature type="chain" id="PRO_5036461355" description="Secreted protein" evidence="1">
    <location>
        <begin position="19"/>
        <end position="154"/>
    </location>
</feature>
<comment type="caution">
    <text evidence="2">The sequence shown here is derived from an EMBL/GenBank/DDBJ whole genome shotgun (WGS) entry which is preliminary data.</text>
</comment>
<sequence length="154" mass="17970">MAWLVVAGLLHLRLWVRPRPSGRCSLLFKVLDRGWNVTRSSPVPLKTHRVRKRCTLKLSRTQMSSCWCGVEVRRGGASSDVILVTWPWFKITRYVVKCARVAEQCDVNIHSLTRLRAKSVDFHDAKNRHRPCRIIILHLRLPRVPVWLRCSQKN</sequence>
<evidence type="ECO:0000256" key="1">
    <source>
        <dbReference type="SAM" id="SignalP"/>
    </source>
</evidence>
<keyword evidence="1" id="KW-0732">Signal</keyword>
<dbReference type="AlphaFoldDB" id="A0A8X6T2R0"/>
<gene>
    <name evidence="2" type="primary">NCL1_05223</name>
    <name evidence="2" type="ORF">TNCV_2147901</name>
</gene>
<proteinExistence type="predicted"/>
<dbReference type="Proteomes" id="UP000887159">
    <property type="component" value="Unassembled WGS sequence"/>
</dbReference>
<keyword evidence="3" id="KW-1185">Reference proteome</keyword>